<name>A0ABS6XR60_9SPHN</name>
<organism evidence="4 5">
    <name type="scientific">Stakelama flava</name>
    <dbReference type="NCBI Taxonomy" id="2860338"/>
    <lineage>
        <taxon>Bacteria</taxon>
        <taxon>Pseudomonadati</taxon>
        <taxon>Pseudomonadota</taxon>
        <taxon>Alphaproteobacteria</taxon>
        <taxon>Sphingomonadales</taxon>
        <taxon>Sphingomonadaceae</taxon>
        <taxon>Stakelama</taxon>
    </lineage>
</organism>
<dbReference type="GO" id="GO:0016746">
    <property type="term" value="F:acyltransferase activity"/>
    <property type="evidence" value="ECO:0007669"/>
    <property type="project" value="UniProtKB-KW"/>
</dbReference>
<dbReference type="RefSeq" id="WP_219239009.1">
    <property type="nucleotide sequence ID" value="NZ_JAHWZX010000014.1"/>
</dbReference>
<sequence>MKRTRANLTLRGGGVEDLGIVNGLSAAAFDPRFGEAWTPSQCAGMFALPGVWLTIAQEGERALGFAMARVILDDAELLLLAVDPSARRRGTGRALVRSTMAEAVIRGAVNLHLEVRAGNPAVSLYVGEGFTKIGERRKYYRGLDGEQFDAQTFRRSLSQE</sequence>
<dbReference type="PROSITE" id="PS51186">
    <property type="entry name" value="GNAT"/>
    <property type="match status" value="1"/>
</dbReference>
<evidence type="ECO:0000259" key="3">
    <source>
        <dbReference type="PROSITE" id="PS51186"/>
    </source>
</evidence>
<proteinExistence type="predicted"/>
<keyword evidence="2 4" id="KW-0012">Acyltransferase</keyword>
<evidence type="ECO:0000313" key="5">
    <source>
        <dbReference type="Proteomes" id="UP001197214"/>
    </source>
</evidence>
<accession>A0ABS6XR60</accession>
<reference evidence="4 5" key="1">
    <citation type="submission" date="2021-07" db="EMBL/GenBank/DDBJ databases">
        <title>Stakelama flava sp. nov., a novel endophytic bacterium isolated from branch of Kandelia candel.</title>
        <authorList>
            <person name="Tuo L."/>
        </authorList>
    </citation>
    <scope>NUCLEOTIDE SEQUENCE [LARGE SCALE GENOMIC DNA]</scope>
    <source>
        <strain evidence="4 5">CBK3Z-3</strain>
    </source>
</reference>
<dbReference type="Pfam" id="PF00583">
    <property type="entry name" value="Acetyltransf_1"/>
    <property type="match status" value="1"/>
</dbReference>
<gene>
    <name evidence="4" type="ORF">KY084_13535</name>
</gene>
<dbReference type="CDD" id="cd04301">
    <property type="entry name" value="NAT_SF"/>
    <property type="match status" value="1"/>
</dbReference>
<dbReference type="EMBL" id="JAHWZX010000014">
    <property type="protein sequence ID" value="MBW4331890.1"/>
    <property type="molecule type" value="Genomic_DNA"/>
</dbReference>
<dbReference type="PANTHER" id="PTHR43877">
    <property type="entry name" value="AMINOALKYLPHOSPHONATE N-ACETYLTRANSFERASE-RELATED-RELATED"/>
    <property type="match status" value="1"/>
</dbReference>
<evidence type="ECO:0000313" key="4">
    <source>
        <dbReference type="EMBL" id="MBW4331890.1"/>
    </source>
</evidence>
<dbReference type="InterPro" id="IPR000182">
    <property type="entry name" value="GNAT_dom"/>
</dbReference>
<keyword evidence="5" id="KW-1185">Reference proteome</keyword>
<keyword evidence="1 4" id="KW-0808">Transferase</keyword>
<dbReference type="EC" id="2.3.1.-" evidence="4"/>
<evidence type="ECO:0000256" key="2">
    <source>
        <dbReference type="ARBA" id="ARBA00023315"/>
    </source>
</evidence>
<comment type="caution">
    <text evidence="4">The sequence shown here is derived from an EMBL/GenBank/DDBJ whole genome shotgun (WGS) entry which is preliminary data.</text>
</comment>
<dbReference type="InterPro" id="IPR050832">
    <property type="entry name" value="Bact_Acetyltransf"/>
</dbReference>
<protein>
    <submittedName>
        <fullName evidence="4">GNAT family N-acetyltransferase</fullName>
        <ecNumber evidence="4">2.3.1.-</ecNumber>
    </submittedName>
</protein>
<feature type="domain" description="N-acetyltransferase" evidence="3">
    <location>
        <begin position="8"/>
        <end position="154"/>
    </location>
</feature>
<dbReference type="Proteomes" id="UP001197214">
    <property type="component" value="Unassembled WGS sequence"/>
</dbReference>
<evidence type="ECO:0000256" key="1">
    <source>
        <dbReference type="ARBA" id="ARBA00022679"/>
    </source>
</evidence>